<protein>
    <recommendedName>
        <fullName evidence="4">Lipoprotein</fullName>
    </recommendedName>
</protein>
<feature type="transmembrane region" description="Helical" evidence="1">
    <location>
        <begin position="37"/>
        <end position="56"/>
    </location>
</feature>
<dbReference type="Proteomes" id="UP000056252">
    <property type="component" value="Chromosome"/>
</dbReference>
<evidence type="ECO:0008006" key="4">
    <source>
        <dbReference type="Google" id="ProtNLM"/>
    </source>
</evidence>
<dbReference type="PROSITE" id="PS51257">
    <property type="entry name" value="PROKAR_LIPOPROTEIN"/>
    <property type="match status" value="1"/>
</dbReference>
<evidence type="ECO:0000256" key="1">
    <source>
        <dbReference type="SAM" id="Phobius"/>
    </source>
</evidence>
<feature type="transmembrane region" description="Helical" evidence="1">
    <location>
        <begin position="68"/>
        <end position="91"/>
    </location>
</feature>
<reference evidence="3" key="1">
    <citation type="submission" date="2015-11" db="EMBL/GenBank/DDBJ databases">
        <authorList>
            <person name="Holder M.E."/>
            <person name="Ajami N.J."/>
            <person name="Petrosino J.F."/>
        </authorList>
    </citation>
    <scope>NUCLEOTIDE SEQUENCE [LARGE SCALE GENOMIC DNA]</scope>
    <source>
        <strain evidence="3">F0113</strain>
    </source>
</reference>
<evidence type="ECO:0000313" key="2">
    <source>
        <dbReference type="EMBL" id="ALO48423.1"/>
    </source>
</evidence>
<gene>
    <name evidence="2" type="ORF">AS203_04455</name>
</gene>
<proteinExistence type="predicted"/>
<dbReference type="KEGG" id="peo:AS203_04455"/>
<keyword evidence="3" id="KW-1185">Reference proteome</keyword>
<feature type="transmembrane region" description="Helical" evidence="1">
    <location>
        <begin position="12"/>
        <end position="31"/>
    </location>
</feature>
<evidence type="ECO:0000313" key="3">
    <source>
        <dbReference type="Proteomes" id="UP000056252"/>
    </source>
</evidence>
<accession>A0A0S2KJC7</accession>
<sequence>MRQQNKIQSAIFLIGGLLMVIGTGCYVFMWQQKIVCWLFATGTLMFTVIQAMQLYAGNNFVIKRLKRIQTIADIFFILSALLMIDSAYQFLLPLFGGHGGSGYMNYIQYVYNKWVLLLLIAALLEIYTTHRISSELKKEKGL</sequence>
<dbReference type="AlphaFoldDB" id="A0A0S2KJC7"/>
<keyword evidence="1" id="KW-1133">Transmembrane helix</keyword>
<organism evidence="2 3">
    <name type="scientific">Hoylesella enoeca</name>
    <dbReference type="NCBI Taxonomy" id="76123"/>
    <lineage>
        <taxon>Bacteria</taxon>
        <taxon>Pseudomonadati</taxon>
        <taxon>Bacteroidota</taxon>
        <taxon>Bacteroidia</taxon>
        <taxon>Bacteroidales</taxon>
        <taxon>Prevotellaceae</taxon>
        <taxon>Hoylesella</taxon>
    </lineage>
</organism>
<feature type="transmembrane region" description="Helical" evidence="1">
    <location>
        <begin position="111"/>
        <end position="128"/>
    </location>
</feature>
<keyword evidence="1" id="KW-0812">Transmembrane</keyword>
<dbReference type="RefSeq" id="WP_025065844.1">
    <property type="nucleotide sequence ID" value="NZ_CP013195.1"/>
</dbReference>
<dbReference type="STRING" id="76123.AS203_04455"/>
<keyword evidence="1" id="KW-0472">Membrane</keyword>
<dbReference type="EMBL" id="CP013195">
    <property type="protein sequence ID" value="ALO48423.1"/>
    <property type="molecule type" value="Genomic_DNA"/>
</dbReference>
<dbReference type="OrthoDB" id="1079630at2"/>
<name>A0A0S2KJC7_9BACT</name>